<dbReference type="InterPro" id="IPR012340">
    <property type="entry name" value="NA-bd_OB-fold"/>
</dbReference>
<evidence type="ECO:0000256" key="11">
    <source>
        <dbReference type="ARBA" id="ARBA00025611"/>
    </source>
</evidence>
<comment type="caution">
    <text evidence="17">The sequence shown here is derived from an EMBL/GenBank/DDBJ whole genome shotgun (WGS) entry which is preliminary data.</text>
</comment>
<dbReference type="InterPro" id="IPR004365">
    <property type="entry name" value="NA-bd_OB_tRNA"/>
</dbReference>
<dbReference type="Pfam" id="PF00929">
    <property type="entry name" value="RNase_T"/>
    <property type="match status" value="1"/>
</dbReference>
<keyword evidence="3 14" id="KW-0963">Cytoplasm</keyword>
<organism evidence="17 18">
    <name type="scientific">Jeotgalicoccus meleagridis</name>
    <dbReference type="NCBI Taxonomy" id="2759181"/>
    <lineage>
        <taxon>Bacteria</taxon>
        <taxon>Bacillati</taxon>
        <taxon>Bacillota</taxon>
        <taxon>Bacilli</taxon>
        <taxon>Bacillales</taxon>
        <taxon>Staphylococcaceae</taxon>
        <taxon>Jeotgalicoccus</taxon>
    </lineage>
</organism>
<dbReference type="InterPro" id="IPR006054">
    <property type="entry name" value="DnaQ"/>
</dbReference>
<evidence type="ECO:0000256" key="10">
    <source>
        <dbReference type="ARBA" id="ARBA00022932"/>
    </source>
</evidence>
<dbReference type="SUPFAM" id="SSF53098">
    <property type="entry name" value="Ribonuclease H-like"/>
    <property type="match status" value="1"/>
</dbReference>
<dbReference type="GO" id="GO:0003677">
    <property type="term" value="F:DNA binding"/>
    <property type="evidence" value="ECO:0007669"/>
    <property type="project" value="UniProtKB-UniRule"/>
</dbReference>
<dbReference type="NCBIfam" id="NF001688">
    <property type="entry name" value="PRK00448.1"/>
    <property type="match status" value="1"/>
</dbReference>
<dbReference type="Pfam" id="PF11490">
    <property type="entry name" value="DNA_pol3_a_NII"/>
    <property type="match status" value="1"/>
</dbReference>
<keyword evidence="9 14" id="KW-0269">Exonuclease</keyword>
<dbReference type="EMBL" id="CAJEWD010000008">
    <property type="protein sequence ID" value="CAD2079104.1"/>
    <property type="molecule type" value="Genomic_DNA"/>
</dbReference>
<dbReference type="Gene3D" id="2.40.50.140">
    <property type="entry name" value="Nucleic acid-binding proteins"/>
    <property type="match status" value="1"/>
</dbReference>
<dbReference type="InterPro" id="IPR004013">
    <property type="entry name" value="PHP_dom"/>
</dbReference>
<evidence type="ECO:0000313" key="18">
    <source>
        <dbReference type="Proteomes" id="UP000589351"/>
    </source>
</evidence>
<evidence type="ECO:0000256" key="5">
    <source>
        <dbReference type="ARBA" id="ARBA00022695"/>
    </source>
</evidence>
<dbReference type="GO" id="GO:0008408">
    <property type="term" value="F:3'-5' exonuclease activity"/>
    <property type="evidence" value="ECO:0007669"/>
    <property type="project" value="UniProtKB-UniRule"/>
</dbReference>
<evidence type="ECO:0000256" key="1">
    <source>
        <dbReference type="ARBA" id="ARBA00003452"/>
    </source>
</evidence>
<comment type="function">
    <text evidence="11">DNA polymerase III is a complex, multichain enzyme responsible for most of the replicative synthesis in bacteria. This DNA polymerase also exhibits 3' to 5' exonuclease activity. The alpha chain is the DNA polymerase.</text>
</comment>
<dbReference type="Pfam" id="PF02811">
    <property type="entry name" value="PHP"/>
    <property type="match status" value="1"/>
</dbReference>
<comment type="similarity">
    <text evidence="14">Belongs to the DNA polymerase type-C family. PolC subfamily.</text>
</comment>
<dbReference type="Gene3D" id="3.20.20.140">
    <property type="entry name" value="Metal-dependent hydrolases"/>
    <property type="match status" value="2"/>
</dbReference>
<keyword evidence="8 14" id="KW-0378">Hydrolase</keyword>
<dbReference type="HAMAP" id="MF_00356">
    <property type="entry name" value="DNApol_PolC"/>
    <property type="match status" value="1"/>
</dbReference>
<dbReference type="InterPro" id="IPR013520">
    <property type="entry name" value="Ribonucl_H"/>
</dbReference>
<dbReference type="InterPro" id="IPR040982">
    <property type="entry name" value="DNA_pol3_finger"/>
</dbReference>
<dbReference type="CDD" id="cd06127">
    <property type="entry name" value="DEDDh"/>
    <property type="match status" value="1"/>
</dbReference>
<dbReference type="NCBIfam" id="TIGR01405">
    <property type="entry name" value="polC_Gram_pos"/>
    <property type="match status" value="1"/>
</dbReference>
<feature type="domain" description="Exonuclease" evidence="15">
    <location>
        <begin position="409"/>
        <end position="575"/>
    </location>
</feature>
<dbReference type="SUPFAM" id="SSF81585">
    <property type="entry name" value="PsbU/PolX domain-like"/>
    <property type="match status" value="1"/>
</dbReference>
<keyword evidence="10 14" id="KW-0239">DNA-directed DNA polymerase</keyword>
<keyword evidence="7 14" id="KW-0540">Nuclease</keyword>
<protein>
    <recommendedName>
        <fullName evidence="14">DNA polymerase III PolC-type</fullName>
        <shortName evidence="14">PolIII</shortName>
        <ecNumber evidence="14">2.7.7.7</ecNumber>
    </recommendedName>
</protein>
<dbReference type="Gene3D" id="1.10.150.870">
    <property type="match status" value="1"/>
</dbReference>
<dbReference type="InterPro" id="IPR044923">
    <property type="entry name" value="PolC_middle_finger_sf"/>
</dbReference>
<evidence type="ECO:0000256" key="4">
    <source>
        <dbReference type="ARBA" id="ARBA00022679"/>
    </source>
</evidence>
<evidence type="ECO:0000256" key="7">
    <source>
        <dbReference type="ARBA" id="ARBA00022722"/>
    </source>
</evidence>
<dbReference type="CDD" id="cd04484">
    <property type="entry name" value="polC_OBF"/>
    <property type="match status" value="1"/>
</dbReference>
<name>A0A6V7RN09_9STAP</name>
<reference evidence="17 18" key="1">
    <citation type="submission" date="2020-07" db="EMBL/GenBank/DDBJ databases">
        <authorList>
            <person name="Criscuolo A."/>
        </authorList>
    </citation>
    <scope>NUCLEOTIDE SEQUENCE [LARGE SCALE GENOMIC DNA]</scope>
    <source>
        <strain evidence="17">CIP111649</strain>
    </source>
</reference>
<dbReference type="InterPro" id="IPR024754">
    <property type="entry name" value="DNA_PolC-like_N_II"/>
</dbReference>
<dbReference type="Gene3D" id="3.30.420.10">
    <property type="entry name" value="Ribonuclease H-like superfamily/Ribonuclease H"/>
    <property type="match status" value="1"/>
</dbReference>
<feature type="domain" description="Polymerase/histidinol phosphatase N-terminal" evidence="16">
    <location>
        <begin position="323"/>
        <end position="391"/>
    </location>
</feature>
<dbReference type="GO" id="GO:0003887">
    <property type="term" value="F:DNA-directed DNA polymerase activity"/>
    <property type="evidence" value="ECO:0007669"/>
    <property type="project" value="UniProtKB-UniRule"/>
</dbReference>
<evidence type="ECO:0000256" key="3">
    <source>
        <dbReference type="ARBA" id="ARBA00022490"/>
    </source>
</evidence>
<dbReference type="Pfam" id="PF01336">
    <property type="entry name" value="tRNA_anti-codon"/>
    <property type="match status" value="1"/>
</dbReference>
<dbReference type="InterPro" id="IPR006308">
    <property type="entry name" value="Pol_III_a_PolC-type_gram_pos"/>
</dbReference>
<evidence type="ECO:0000256" key="6">
    <source>
        <dbReference type="ARBA" id="ARBA00022705"/>
    </source>
</evidence>
<evidence type="ECO:0000313" key="17">
    <source>
        <dbReference type="EMBL" id="CAD2079104.1"/>
    </source>
</evidence>
<evidence type="ECO:0000256" key="13">
    <source>
        <dbReference type="ARBA" id="ARBA00049244"/>
    </source>
</evidence>
<evidence type="ECO:0000259" key="15">
    <source>
        <dbReference type="SMART" id="SM00479"/>
    </source>
</evidence>
<keyword evidence="6 14" id="KW-0235">DNA replication</keyword>
<dbReference type="Proteomes" id="UP000589351">
    <property type="component" value="Unassembled WGS sequence"/>
</dbReference>
<dbReference type="RefSeq" id="WP_185126047.1">
    <property type="nucleotide sequence ID" value="NZ_CAJEWD010000008.1"/>
</dbReference>
<dbReference type="InterPro" id="IPR012337">
    <property type="entry name" value="RNaseH-like_sf"/>
</dbReference>
<comment type="function">
    <text evidence="1 14">Required for replicative DNA synthesis. This DNA polymerase also exhibits 3' to 5' exonuclease activity.</text>
</comment>
<evidence type="ECO:0000256" key="14">
    <source>
        <dbReference type="HAMAP-Rule" id="MF_00356"/>
    </source>
</evidence>
<evidence type="ECO:0000256" key="9">
    <source>
        <dbReference type="ARBA" id="ARBA00022839"/>
    </source>
</evidence>
<sequence length="1427" mass="161480">MDGQDKLKILLDRANISPNNYLENAELTRLVVNDSLRLWQFHLKTDRTIPSALYQLMNNSIKEAFKDIAKTELIMHASEFNEENVLDYFSLAVDSLSINDNIKHQLKQTAKKLEDQTLLIAVKNAIEEAHFNKHINGNLSKAFLYFGIHLDGVKVTVDNNLQTSRSQALEDRISNEKEALITEFIKQKEQETEDKKDDLDVPKQIGKPQNFDGVRPLENIFDEEHSVKIEGHIFDKEIRELKSGRQILQIKLTDYTDSIMAKMFSRHGKNDEDVFKVLSAGDWVIIEGRVEYDEFTRDMVLNIRNLTAINKKPKKDTAEEKRVELHLHSSMSQMDGMTSISEYIKRAKQLGHDALAITDHNNVQAFPEAFNATSGDDNFKMIFGMEGMLVDDGAPIAYRPQDYDLEQHDFVVFDVETTGLSSKYDQIIELAGVKVRNGEVIDKFERFSNPGEKLTELIKELTGITDDMLVDAPPISEVISDFKDWVGDAIFVAHNASFDMGFIDEAYEKQGYGKSTNGVIDTLELSRTINTKMKKHGLNILAKHYNVDLTQHHRAIYDAEATAYIFIKMMAQLKRDYGITNHQDINSSLSNSDSYKRAMPSHVSILVKNNTGLKNLFKIVSLSLTDHFYKTPRIKRQVLENYRDGLLIGSACDNGEVFTAMMQKSYEEAKKKAVFYDYLEVFPKPLYQRLLDREVIRDEAVLEEIISNIIKLGKELDKPVVATGNVHYLDESDKLSRDILVKSNPGNPLSRGKLPDAHYRTTDEMLELFDFLGEEVAKEIVVKNTRHIASLIDPVEVIKKDLYPPKIEGAEEEIRQMSYDNAKKLYGEDVPQIVVDRLEKELESIIGNGFAVIYLISHKLVKRSLDDGYLVGSRGSVGSSLVATMTEITEVNPLPPHYVCPECKMSEFFTDGSVSSGYDLPDKKCDNCQVELIKEGQDIPFETFLGFKGDKVPDIDLNFSGVYQPKAHNYTKELFGEDYVYRAGTIGTVAEKTAFGYVKGYLNDNGLHKRGAEIDRLVLGCSGVKRTTGQHPGGIIVVPDNMDIYDFTPIQYPADDIEAEWKTTHFDFHSIDNNLLKLDILGHDDPTMIRMLQDLSGIDPTTVPTDDVETMGLFSSPQSLGVDQDQILCKTGTLGIPEFGTGFVRQMLEDTRPTTFSELVQISGLSHGTDVWLGNAQDLIRKGICDLSNVIGCRDDIMVTLMYKGLEPSLAFNIMEKVRKGKGLTPEHEQAMRDNGVESWYIDSCKKIKYMFPKAHAAAYVLNSVRIAYFKVHYPLFYYASYFTVRASDFDLLTMVKDKDTIRHRVKEMNSNFQELSKKEKDTLVVLELVNEMAQRGFKMQAVNIDKSHATEFIIEGNTLIPPFEAVPGLGHSVAKRIVEAREDEGFISKEDLNKKAGVSQKLIDYLTELGSLDHLPDKAQLSIFDI</sequence>
<evidence type="ECO:0000256" key="12">
    <source>
        <dbReference type="ARBA" id="ARBA00026073"/>
    </source>
</evidence>
<dbReference type="SMART" id="SM00479">
    <property type="entry name" value="EXOIII"/>
    <property type="match status" value="1"/>
</dbReference>
<comment type="subcellular location">
    <subcellularLocation>
        <location evidence="2 14">Cytoplasm</location>
    </subcellularLocation>
</comment>
<dbReference type="InterPro" id="IPR011708">
    <property type="entry name" value="DNA_pol3_alpha_NTPase_dom"/>
</dbReference>
<dbReference type="EC" id="2.7.7.7" evidence="14"/>
<dbReference type="InterPro" id="IPR029460">
    <property type="entry name" value="DNAPol_HHH"/>
</dbReference>
<evidence type="ECO:0000259" key="16">
    <source>
        <dbReference type="SMART" id="SM00481"/>
    </source>
</evidence>
<dbReference type="NCBIfam" id="TIGR00573">
    <property type="entry name" value="dnaq"/>
    <property type="match status" value="1"/>
</dbReference>
<dbReference type="PANTHER" id="PTHR32294:SF5">
    <property type="entry name" value="DNA POLYMERASE III POLC-TYPE"/>
    <property type="match status" value="1"/>
</dbReference>
<dbReference type="Pfam" id="PF17657">
    <property type="entry name" value="DNA_pol3_finger"/>
    <property type="match status" value="1"/>
</dbReference>
<dbReference type="PANTHER" id="PTHR32294">
    <property type="entry name" value="DNA POLYMERASE III SUBUNIT ALPHA"/>
    <property type="match status" value="1"/>
</dbReference>
<dbReference type="InterPro" id="IPR036397">
    <property type="entry name" value="RNaseH_sf"/>
</dbReference>
<accession>A0A6V7RN09</accession>
<dbReference type="InterPro" id="IPR003141">
    <property type="entry name" value="Pol/His_phosphatase_N"/>
</dbReference>
<dbReference type="Pfam" id="PF14480">
    <property type="entry name" value="DNA_pol3_a_NI"/>
    <property type="match status" value="1"/>
</dbReference>
<gene>
    <name evidence="14 17" type="primary">polC</name>
    <name evidence="17" type="ORF">JEODO184_01577</name>
</gene>
<comment type="catalytic activity">
    <reaction evidence="13 14">
        <text>DNA(n) + a 2'-deoxyribonucleoside 5'-triphosphate = DNA(n+1) + diphosphate</text>
        <dbReference type="Rhea" id="RHEA:22508"/>
        <dbReference type="Rhea" id="RHEA-COMP:17339"/>
        <dbReference type="Rhea" id="RHEA-COMP:17340"/>
        <dbReference type="ChEBI" id="CHEBI:33019"/>
        <dbReference type="ChEBI" id="CHEBI:61560"/>
        <dbReference type="ChEBI" id="CHEBI:173112"/>
        <dbReference type="EC" id="2.7.7.7"/>
    </reaction>
</comment>
<dbReference type="GO" id="GO:0006261">
    <property type="term" value="P:DNA-templated DNA replication"/>
    <property type="evidence" value="ECO:0007669"/>
    <property type="project" value="UniProtKB-UniRule"/>
</dbReference>
<dbReference type="FunFam" id="3.30.420.10:FF:000045">
    <property type="entry name" value="3'-5' exonuclease DinG"/>
    <property type="match status" value="1"/>
</dbReference>
<evidence type="ECO:0000256" key="2">
    <source>
        <dbReference type="ARBA" id="ARBA00004496"/>
    </source>
</evidence>
<keyword evidence="4 14" id="KW-0808">Transferase</keyword>
<dbReference type="Gene3D" id="6.10.140.1510">
    <property type="match status" value="1"/>
</dbReference>
<keyword evidence="5 14" id="KW-0548">Nucleotidyltransferase</keyword>
<dbReference type="SMART" id="SM00481">
    <property type="entry name" value="POLIIIAc"/>
    <property type="match status" value="1"/>
</dbReference>
<dbReference type="InterPro" id="IPR004805">
    <property type="entry name" value="DnaE2/DnaE/PolC"/>
</dbReference>
<dbReference type="Gene3D" id="3.30.1900.20">
    <property type="match status" value="2"/>
</dbReference>
<proteinExistence type="inferred from homology"/>
<dbReference type="GO" id="GO:0005737">
    <property type="term" value="C:cytoplasm"/>
    <property type="evidence" value="ECO:0007669"/>
    <property type="project" value="UniProtKB-SubCell"/>
</dbReference>
<dbReference type="CDD" id="cd07435">
    <property type="entry name" value="PHP_PolIIIA_POLC"/>
    <property type="match status" value="1"/>
</dbReference>
<comment type="subunit">
    <text evidence="12">DNA polymerase III contains a core (composed of alpha, epsilon and theta chains) that associates with a tau subunit. This core dimerizes to form the POLIII' complex. PolIII' associates with the gamma complex (composed of gamma, delta, delta', psi and chi chains) and with the beta chain to form the complete DNA polymerase III complex.</text>
</comment>
<dbReference type="Gene3D" id="1.10.150.700">
    <property type="entry name" value="PolC, middle finger domain"/>
    <property type="match status" value="1"/>
</dbReference>
<keyword evidence="18" id="KW-1185">Reference proteome</keyword>
<dbReference type="InterPro" id="IPR028112">
    <property type="entry name" value="DNA_PolC-type_N_I"/>
</dbReference>
<dbReference type="Pfam" id="PF14579">
    <property type="entry name" value="HHH_6"/>
    <property type="match status" value="1"/>
</dbReference>
<dbReference type="Pfam" id="PF07733">
    <property type="entry name" value="DNA_pol3_alpha"/>
    <property type="match status" value="2"/>
</dbReference>
<evidence type="ECO:0000256" key="8">
    <source>
        <dbReference type="ARBA" id="ARBA00022801"/>
    </source>
</evidence>